<reference evidence="2 3" key="1">
    <citation type="submission" date="2021-03" db="EMBL/GenBank/DDBJ databases">
        <title>Genomic Encyclopedia of Type Strains, Phase IV (KMG-IV): sequencing the most valuable type-strain genomes for metagenomic binning, comparative biology and taxonomic classification.</title>
        <authorList>
            <person name="Goeker M."/>
        </authorList>
    </citation>
    <scope>NUCLEOTIDE SEQUENCE [LARGE SCALE GENOMIC DNA]</scope>
    <source>
        <strain evidence="2 3">DSM 28650</strain>
    </source>
</reference>
<protein>
    <submittedName>
        <fullName evidence="2">Uncharacterized protein</fullName>
    </submittedName>
</protein>
<accession>A0ABS4K4S7</accession>
<dbReference type="EMBL" id="JAGGLL010000019">
    <property type="protein sequence ID" value="MBP2022793.1"/>
    <property type="molecule type" value="Genomic_DNA"/>
</dbReference>
<gene>
    <name evidence="2" type="ORF">J2Z44_002616</name>
</gene>
<dbReference type="RefSeq" id="WP_209649633.1">
    <property type="nucleotide sequence ID" value="NZ_JAGGLL010000019.1"/>
</dbReference>
<name>A0ABS4K4S7_9CLOT</name>
<keyword evidence="1" id="KW-0175">Coiled coil</keyword>
<organism evidence="2 3">
    <name type="scientific">Clostridium punense</name>
    <dbReference type="NCBI Taxonomy" id="1054297"/>
    <lineage>
        <taxon>Bacteria</taxon>
        <taxon>Bacillati</taxon>
        <taxon>Bacillota</taxon>
        <taxon>Clostridia</taxon>
        <taxon>Eubacteriales</taxon>
        <taxon>Clostridiaceae</taxon>
        <taxon>Clostridium</taxon>
    </lineage>
</organism>
<sequence>MFFEITNEIIKVKEKVRECEKLQGMLKDAKKNLERESVRLEDLKIELDREALDVKKLEGLTIHALFHTILRDKEDQLQKERQELLLAKLKYDECANSVASLKEVILKYESSLAECSHSQSEYEALVEEKKKLIFNVNDKTKLQLISITEDLAALQSNIKELEEAISAGNAVYSKLQDIISSLESAENWGTWDMFGGGLLATASKHSKIDEANDHAFIAQNLINKFEAELKDVSIGSDLTLNVGSFSTFADYFFDGLISDWVVQSQIEESLQNVINVANNVKVIINRLSSSLITTKEKAKAKREELNSFIESV</sequence>
<comment type="caution">
    <text evidence="2">The sequence shown here is derived from an EMBL/GenBank/DDBJ whole genome shotgun (WGS) entry which is preliminary data.</text>
</comment>
<feature type="coiled-coil region" evidence="1">
    <location>
        <begin position="144"/>
        <end position="171"/>
    </location>
</feature>
<dbReference type="Proteomes" id="UP001519308">
    <property type="component" value="Unassembled WGS sequence"/>
</dbReference>
<proteinExistence type="predicted"/>
<evidence type="ECO:0000313" key="3">
    <source>
        <dbReference type="Proteomes" id="UP001519308"/>
    </source>
</evidence>
<evidence type="ECO:0000313" key="2">
    <source>
        <dbReference type="EMBL" id="MBP2022793.1"/>
    </source>
</evidence>
<feature type="coiled-coil region" evidence="1">
    <location>
        <begin position="12"/>
        <end position="90"/>
    </location>
</feature>
<evidence type="ECO:0000256" key="1">
    <source>
        <dbReference type="SAM" id="Coils"/>
    </source>
</evidence>
<keyword evidence="3" id="KW-1185">Reference proteome</keyword>